<accession>A0A7W9YBP0</accession>
<name>A0A7W9YBP0_9HYPH</name>
<sequence length="80" mass="8293">MANRKVVETGTEARQGRTGRPILIVLIAGLALSWDSVARSGNLGGVDRRSGGKHCNPARPNQFINTAGGAQYGACCLGAK</sequence>
<organism evidence="1 2">
    <name type="scientific">Rhizobium wenxiniae</name>
    <dbReference type="NCBI Taxonomy" id="1737357"/>
    <lineage>
        <taxon>Bacteria</taxon>
        <taxon>Pseudomonadati</taxon>
        <taxon>Pseudomonadota</taxon>
        <taxon>Alphaproteobacteria</taxon>
        <taxon>Hyphomicrobiales</taxon>
        <taxon>Rhizobiaceae</taxon>
        <taxon>Rhizobium/Agrobacterium group</taxon>
        <taxon>Rhizobium</taxon>
    </lineage>
</organism>
<evidence type="ECO:0000313" key="1">
    <source>
        <dbReference type="EMBL" id="MBB6165630.1"/>
    </source>
</evidence>
<proteinExistence type="predicted"/>
<dbReference type="AlphaFoldDB" id="A0A7W9YBP0"/>
<evidence type="ECO:0000313" key="2">
    <source>
        <dbReference type="Proteomes" id="UP000547879"/>
    </source>
</evidence>
<comment type="caution">
    <text evidence="1">The sequence shown here is derived from an EMBL/GenBank/DDBJ whole genome shotgun (WGS) entry which is preliminary data.</text>
</comment>
<reference evidence="1 2" key="1">
    <citation type="submission" date="2020-08" db="EMBL/GenBank/DDBJ databases">
        <title>Genomic Encyclopedia of Type Strains, Phase IV (KMG-IV): sequencing the most valuable type-strain genomes for metagenomic binning, comparative biology and taxonomic classification.</title>
        <authorList>
            <person name="Goeker M."/>
        </authorList>
    </citation>
    <scope>NUCLEOTIDE SEQUENCE [LARGE SCALE GENOMIC DNA]</scope>
    <source>
        <strain evidence="1 2">DSM 100734</strain>
    </source>
</reference>
<dbReference type="Proteomes" id="UP000547879">
    <property type="component" value="Unassembled WGS sequence"/>
</dbReference>
<gene>
    <name evidence="1" type="ORF">HNQ72_005478</name>
</gene>
<dbReference type="EMBL" id="JACHEG010000010">
    <property type="protein sequence ID" value="MBB6165630.1"/>
    <property type="molecule type" value="Genomic_DNA"/>
</dbReference>
<protein>
    <submittedName>
        <fullName evidence="1">Uncharacterized protein</fullName>
    </submittedName>
</protein>
<keyword evidence="2" id="KW-1185">Reference proteome</keyword>